<feature type="compositionally biased region" description="Polar residues" evidence="3">
    <location>
        <begin position="272"/>
        <end position="304"/>
    </location>
</feature>
<feature type="region of interest" description="Disordered" evidence="3">
    <location>
        <begin position="270"/>
        <end position="308"/>
    </location>
</feature>
<comment type="similarity">
    <text evidence="1">Belongs to the dpy-30 family.</text>
</comment>
<dbReference type="EMBL" id="KN122333">
    <property type="protein sequence ID" value="KFO31011.1"/>
    <property type="molecule type" value="Genomic_DNA"/>
</dbReference>
<feature type="region of interest" description="Disordered" evidence="3">
    <location>
        <begin position="50"/>
        <end position="78"/>
    </location>
</feature>
<keyword evidence="5" id="KW-1185">Reference proteome</keyword>
<name>A0A091E797_FUKDA</name>
<dbReference type="GO" id="GO:0048188">
    <property type="term" value="C:Set1C/COMPASS complex"/>
    <property type="evidence" value="ECO:0007669"/>
    <property type="project" value="InterPro"/>
</dbReference>
<dbReference type="Proteomes" id="UP000028990">
    <property type="component" value="Unassembled WGS sequence"/>
</dbReference>
<dbReference type="FunFam" id="1.20.890.10:FF:000012">
    <property type="entry name" value="DPY30 domain containing 2"/>
    <property type="match status" value="1"/>
</dbReference>
<organism evidence="4 5">
    <name type="scientific">Fukomys damarensis</name>
    <name type="common">Damaraland mole rat</name>
    <name type="synonym">Cryptomys damarensis</name>
    <dbReference type="NCBI Taxonomy" id="885580"/>
    <lineage>
        <taxon>Eukaryota</taxon>
        <taxon>Metazoa</taxon>
        <taxon>Chordata</taxon>
        <taxon>Craniata</taxon>
        <taxon>Vertebrata</taxon>
        <taxon>Euteleostomi</taxon>
        <taxon>Mammalia</taxon>
        <taxon>Eutheria</taxon>
        <taxon>Euarchontoglires</taxon>
        <taxon>Glires</taxon>
        <taxon>Rodentia</taxon>
        <taxon>Hystricomorpha</taxon>
        <taxon>Bathyergidae</taxon>
        <taxon>Fukomys</taxon>
    </lineage>
</organism>
<evidence type="ECO:0000256" key="1">
    <source>
        <dbReference type="ARBA" id="ARBA00010849"/>
    </source>
</evidence>
<dbReference type="AlphaFoldDB" id="A0A091E797"/>
<evidence type="ECO:0000256" key="2">
    <source>
        <dbReference type="ARBA" id="ARBA00068748"/>
    </source>
</evidence>
<dbReference type="InterPro" id="IPR037856">
    <property type="entry name" value="Sdc1/DPY30"/>
</dbReference>
<dbReference type="InterPro" id="IPR007858">
    <property type="entry name" value="Dpy-30_motif"/>
</dbReference>
<dbReference type="PANTHER" id="PTHR23356">
    <property type="entry name" value="DPY30-RELATED"/>
    <property type="match status" value="1"/>
</dbReference>
<protein>
    <recommendedName>
        <fullName evidence="2">DPY30 domain-containing protein 2</fullName>
    </recommendedName>
</protein>
<evidence type="ECO:0000256" key="3">
    <source>
        <dbReference type="SAM" id="MobiDB-lite"/>
    </source>
</evidence>
<accession>A0A091E797</accession>
<evidence type="ECO:0000313" key="4">
    <source>
        <dbReference type="EMBL" id="KFO31011.1"/>
    </source>
</evidence>
<dbReference type="PANTHER" id="PTHR23356:SF3">
    <property type="entry name" value="DPY30 DOMAIN-CONTAINING PROTEIN 2"/>
    <property type="match status" value="1"/>
</dbReference>
<dbReference type="InterPro" id="IPR049630">
    <property type="entry name" value="DYDC-like_DD"/>
</dbReference>
<dbReference type="CDD" id="cd22966">
    <property type="entry name" value="DD_DYDC-like"/>
    <property type="match status" value="1"/>
</dbReference>
<reference evidence="4 5" key="1">
    <citation type="submission" date="2013-11" db="EMBL/GenBank/DDBJ databases">
        <title>The Damaraland mole rat (Fukomys damarensis) genome and evolution of African mole rats.</title>
        <authorList>
            <person name="Gladyshev V.N."/>
            <person name="Fang X."/>
        </authorList>
    </citation>
    <scope>NUCLEOTIDE SEQUENCE [LARGE SCALE GENOMIC DNA]</scope>
    <source>
        <tissue evidence="4">Liver</tissue>
    </source>
</reference>
<gene>
    <name evidence="4" type="ORF">H920_07591</name>
</gene>
<sequence length="327" mass="36903">MAAGSGAGVVLLPAVDRGLAYLPALERWLLGQEQVWFSFPQVREAGVLDLKKNTEEEEEESRPLRGRPNEIPGVNQPSPGLPASCVLVLGNEKRRGAERSSVEEAACERQPALPAAYKVKIKEDLCEQTLRELGKAQKVVCFPPRSPLRPEVVPKMETDYLKRCFGNSLPQALAEVAKVQPSDPIEYLAHWLYHYKKIATAKEKNRQEEIQLQEEYDCSLKEKEIMEMLKQEEYQIQQECEKCHKEQISTKKAIFMQEDTGTFEEVLKQESLPGTSDMTPAVPQQSPPSESADQTEQNFDTPQEINFEKMPPLQVAHEMLLSSKSPP</sequence>
<dbReference type="STRING" id="885580.ENSFDAP00000006921"/>
<dbReference type="eggNOG" id="ENOG502S3U3">
    <property type="taxonomic scope" value="Eukaryota"/>
</dbReference>
<evidence type="ECO:0000313" key="5">
    <source>
        <dbReference type="Proteomes" id="UP000028990"/>
    </source>
</evidence>
<dbReference type="Gene3D" id="1.20.890.10">
    <property type="entry name" value="cAMP-dependent protein kinase regulatory subunit, dimerization-anchoring domain"/>
    <property type="match status" value="1"/>
</dbReference>
<proteinExistence type="inferred from homology"/>
<dbReference type="Pfam" id="PF05186">
    <property type="entry name" value="Dpy-30"/>
    <property type="match status" value="1"/>
</dbReference>